<dbReference type="SUPFAM" id="SSF52540">
    <property type="entry name" value="P-loop containing nucleoside triphosphate hydrolases"/>
    <property type="match status" value="1"/>
</dbReference>
<dbReference type="CDD" id="cd17926">
    <property type="entry name" value="DEXHc_RE"/>
    <property type="match status" value="1"/>
</dbReference>
<reference evidence="3" key="1">
    <citation type="submission" date="1998-02" db="EMBL/GenBank/DDBJ databases">
        <authorList>
            <person name="Jones M."/>
            <person name="Ala'Aldeen D.A.A."/>
        </authorList>
    </citation>
    <scope>NUCLEOTIDE SEQUENCE</scope>
    <source>
        <strain evidence="3">SD</strain>
    </source>
</reference>
<gene>
    <name evidence="3" type="primary">nmfA</name>
</gene>
<feature type="transmembrane region" description="Helical" evidence="1">
    <location>
        <begin position="113"/>
        <end position="135"/>
    </location>
</feature>
<dbReference type="Gene3D" id="3.40.50.300">
    <property type="entry name" value="P-loop containing nucleotide triphosphate hydrolases"/>
    <property type="match status" value="2"/>
</dbReference>
<dbReference type="SMART" id="SM00487">
    <property type="entry name" value="DEXDc"/>
    <property type="match status" value="1"/>
</dbReference>
<accession>Q9ZHV5</accession>
<evidence type="ECO:0000256" key="1">
    <source>
        <dbReference type="SAM" id="Phobius"/>
    </source>
</evidence>
<evidence type="ECO:0000259" key="2">
    <source>
        <dbReference type="SMART" id="SM00487"/>
    </source>
</evidence>
<feature type="domain" description="Helicase ATP-binding" evidence="2">
    <location>
        <begin position="76"/>
        <end position="322"/>
    </location>
</feature>
<name>Q9ZHV5_NEIME</name>
<sequence length="965" mass="111912">MYVSLSEMDDEQFAGCLNDDDKALSREFYQSAKIKRRKKMANNKTLFDWVEDRKSTLEEIEQTDFFALPEFVERNLKYPFFEWQKSALENFVIFDRASKLKDFPDIKNRPTHLLFNMATGAGKTMMMAALILYYFEKGYRHFLFFVNQNNIVDKTENNFIDPAHAKFLFTEKILQGDTVIPIRKVEMFSPHSDGIEIKFTSIQKLYNDIHTERENQTTLADLHKLNLVMLGDEAHHLNAQTKGKKQDELDLEVELKANAGNAEIERKGWEHMVLELLLNKNGNPGQNVLLEFTATLPENADVQQKYADKIITKFGLKEFLQKGYTKEINLVSSTLNKKERVLHALLFAWYRHQIALKYGIANFKPVMLFRSKTIDESKADYSAFLNWAENVQADDFEFLDTFSGSLNNSDNANEQGKTRTEQALKFMQDNKFGFAHLANWVKQNYQKHNVIITNSETNKNKTEKTDSETEKLLNNLEAADNPIRAIFTVDRLTEGWDVLNLFDIVRLYEGQNGGGSNKKSGKTAAATVSEKQLIGRGVRYFPFAFEGKQPNKRKFDNDMQHELRILEELFYYTHDEQSRYISELKNELRKDGYLPEKDDDKVLATFKLKSEFADNKDFRELLIWANKKIPNPNAKSNNADSLQANPQTLSFQVHGNQLLQETQFTADENDETARQIGTQNNFTQTIKMSEMERHIFNKALHIKGKNSQSLFHFNRLQSKLDIQNRNELQNNLLKDWQIEFLGLGQDKQVRLDDKLAGCLKILEMVEKHLNESDMPFIGTKEFTPKKLWEIFGTPKQKWVKKDDVKTTIATQNDWYVMNNFAGTGLEEALIQFISARLGDLKSKYDVHLIRNEEVFKLNNFADGEGFMPDFILLLKDKQKSSSNGVKDFLHYQIFIEPKGEHLVETDGWKEEFLEAITVEYGMDKILQKDTPHYRLIGLPFFTDHQKNGQFTESFPLGAASLEKMK</sequence>
<organism evidence="3">
    <name type="scientific">Neisseria meningitidis</name>
    <dbReference type="NCBI Taxonomy" id="487"/>
    <lineage>
        <taxon>Bacteria</taxon>
        <taxon>Pseudomonadati</taxon>
        <taxon>Pseudomonadota</taxon>
        <taxon>Betaproteobacteria</taxon>
        <taxon>Neisseriales</taxon>
        <taxon>Neisseriaceae</taxon>
        <taxon>Neisseria</taxon>
    </lineage>
</organism>
<keyword evidence="3" id="KW-0449">Lipoprotein</keyword>
<evidence type="ECO:0000313" key="3">
    <source>
        <dbReference type="EMBL" id="AAD02478.1"/>
    </source>
</evidence>
<dbReference type="GO" id="GO:0016787">
    <property type="term" value="F:hydrolase activity"/>
    <property type="evidence" value="ECO:0007669"/>
    <property type="project" value="InterPro"/>
</dbReference>
<dbReference type="Pfam" id="PF04851">
    <property type="entry name" value="ResIII"/>
    <property type="match status" value="1"/>
</dbReference>
<keyword evidence="1" id="KW-1133">Transmembrane helix</keyword>
<dbReference type="AlphaFoldDB" id="Q9ZHV5"/>
<keyword evidence="1" id="KW-0812">Transmembrane</keyword>
<dbReference type="InterPro" id="IPR027417">
    <property type="entry name" value="P-loop_NTPase"/>
</dbReference>
<dbReference type="GO" id="GO:0003677">
    <property type="term" value="F:DNA binding"/>
    <property type="evidence" value="ECO:0007669"/>
    <property type="project" value="InterPro"/>
</dbReference>
<dbReference type="InterPro" id="IPR006935">
    <property type="entry name" value="Helicase/UvrB_N"/>
</dbReference>
<proteinExistence type="predicted"/>
<dbReference type="CDD" id="cd18785">
    <property type="entry name" value="SF2_C"/>
    <property type="match status" value="1"/>
</dbReference>
<dbReference type="EMBL" id="AF048762">
    <property type="protein sequence ID" value="AAD02478.1"/>
    <property type="molecule type" value="Genomic_DNA"/>
</dbReference>
<dbReference type="InterPro" id="IPR014001">
    <property type="entry name" value="Helicase_ATP-bd"/>
</dbReference>
<dbReference type="GO" id="GO:0005524">
    <property type="term" value="F:ATP binding"/>
    <property type="evidence" value="ECO:0007669"/>
    <property type="project" value="InterPro"/>
</dbReference>
<keyword evidence="1" id="KW-0472">Membrane</keyword>
<protein>
    <submittedName>
        <fullName evidence="3">Hypothetical membrane lipoprotein</fullName>
    </submittedName>
</protein>